<evidence type="ECO:0000259" key="5">
    <source>
        <dbReference type="PROSITE" id="PS51078"/>
    </source>
</evidence>
<evidence type="ECO:0000256" key="1">
    <source>
        <dbReference type="ARBA" id="ARBA00023015"/>
    </source>
</evidence>
<dbReference type="GO" id="GO:0003700">
    <property type="term" value="F:DNA-binding transcription factor activity"/>
    <property type="evidence" value="ECO:0007669"/>
    <property type="project" value="TreeGrafter"/>
</dbReference>
<dbReference type="Proteomes" id="UP000231451">
    <property type="component" value="Unassembled WGS sequence"/>
</dbReference>
<evidence type="ECO:0000256" key="2">
    <source>
        <dbReference type="ARBA" id="ARBA00023125"/>
    </source>
</evidence>
<protein>
    <submittedName>
        <fullName evidence="6">IclR family transcriptional regulator</fullName>
    </submittedName>
</protein>
<dbReference type="InterPro" id="IPR036388">
    <property type="entry name" value="WH-like_DNA-bd_sf"/>
</dbReference>
<dbReference type="GO" id="GO:0045892">
    <property type="term" value="P:negative regulation of DNA-templated transcription"/>
    <property type="evidence" value="ECO:0007669"/>
    <property type="project" value="TreeGrafter"/>
</dbReference>
<evidence type="ECO:0000313" key="6">
    <source>
        <dbReference type="EMBL" id="PJM74595.1"/>
    </source>
</evidence>
<sequence>MTNMAVETYQTIAKAAKVLEALGNADVDSMRAADVERVVNFGASTTVRLLTSLEAYGLVTRTDDQQYALGAEILRLSSQKLNHDPLFRESRVLCEALAQETGLNAYVIKEENGAPVYICNFEGRLSPKNRTLIGLAVSMHASAMGKCLMMDMTEEERRAKLGDELVPFNSKTVRTHEELTRQIEEGRRCGYCIEDQEVSFGRLCIAAPIRDASEKICASISVAGRLSTMRKIGVDELAEQVLEAADRISVNLGMIGGNH</sequence>
<dbReference type="InterPro" id="IPR014757">
    <property type="entry name" value="Tscrpt_reg_IclR_C"/>
</dbReference>
<dbReference type="AlphaFoldDB" id="A0A2M9HCQ3"/>
<dbReference type="PROSITE" id="PS51077">
    <property type="entry name" value="HTH_ICLR"/>
    <property type="match status" value="1"/>
</dbReference>
<dbReference type="PROSITE" id="PS51078">
    <property type="entry name" value="ICLR_ED"/>
    <property type="match status" value="1"/>
</dbReference>
<dbReference type="PANTHER" id="PTHR30136">
    <property type="entry name" value="HELIX-TURN-HELIX TRANSCRIPTIONAL REGULATOR, ICLR FAMILY"/>
    <property type="match status" value="1"/>
</dbReference>
<dbReference type="SUPFAM" id="SSF46785">
    <property type="entry name" value="Winged helix' DNA-binding domain"/>
    <property type="match status" value="1"/>
</dbReference>
<dbReference type="InterPro" id="IPR036390">
    <property type="entry name" value="WH_DNA-bd_sf"/>
</dbReference>
<feature type="domain" description="HTH iclR-type" evidence="4">
    <location>
        <begin position="9"/>
        <end position="71"/>
    </location>
</feature>
<evidence type="ECO:0000256" key="3">
    <source>
        <dbReference type="ARBA" id="ARBA00023163"/>
    </source>
</evidence>
<dbReference type="Pfam" id="PF01614">
    <property type="entry name" value="IclR_C"/>
    <property type="match status" value="1"/>
</dbReference>
<dbReference type="Pfam" id="PF09339">
    <property type="entry name" value="HTH_IclR"/>
    <property type="match status" value="1"/>
</dbReference>
<dbReference type="Gene3D" id="1.10.10.10">
    <property type="entry name" value="Winged helix-like DNA-binding domain superfamily/Winged helix DNA-binding domain"/>
    <property type="match status" value="1"/>
</dbReference>
<keyword evidence="3" id="KW-0804">Transcription</keyword>
<reference evidence="6 7" key="1">
    <citation type="submission" date="2017-10" db="EMBL/GenBank/DDBJ databases">
        <title>Draft genome sequences of strains TRE 1, TRE 9, TRE H and TRI 7, isolated from tamarins, belonging to four potential novel Bifidobacterium species.</title>
        <authorList>
            <person name="Mattarelli P."/>
            <person name="Modesto M."/>
            <person name="Puglisi E."/>
            <person name="Morelli L."/>
            <person name="Spezio C."/>
            <person name="Bonetti A."/>
            <person name="Sandri C."/>
        </authorList>
    </citation>
    <scope>NUCLEOTIDE SEQUENCE [LARGE SCALE GENOMIC DNA]</scope>
    <source>
        <strain evidence="7">TRI7</strain>
    </source>
</reference>
<name>A0A2M9HCQ3_9BIFI</name>
<dbReference type="SMART" id="SM00346">
    <property type="entry name" value="HTH_ICLR"/>
    <property type="match status" value="1"/>
</dbReference>
<keyword evidence="7" id="KW-1185">Reference proteome</keyword>
<dbReference type="Gene3D" id="3.30.450.40">
    <property type="match status" value="1"/>
</dbReference>
<gene>
    <name evidence="6" type="ORF">CSQ87_09335</name>
</gene>
<dbReference type="PANTHER" id="PTHR30136:SF35">
    <property type="entry name" value="HTH-TYPE TRANSCRIPTIONAL REGULATOR RV1719"/>
    <property type="match status" value="1"/>
</dbReference>
<dbReference type="InterPro" id="IPR050707">
    <property type="entry name" value="HTH_MetabolicPath_Reg"/>
</dbReference>
<keyword evidence="2" id="KW-0238">DNA-binding</keyword>
<accession>A0A2M9HCQ3</accession>
<dbReference type="SUPFAM" id="SSF55781">
    <property type="entry name" value="GAF domain-like"/>
    <property type="match status" value="1"/>
</dbReference>
<dbReference type="InterPro" id="IPR005471">
    <property type="entry name" value="Tscrpt_reg_IclR_N"/>
</dbReference>
<dbReference type="GO" id="GO:0003677">
    <property type="term" value="F:DNA binding"/>
    <property type="evidence" value="ECO:0007669"/>
    <property type="project" value="UniProtKB-KW"/>
</dbReference>
<evidence type="ECO:0000313" key="7">
    <source>
        <dbReference type="Proteomes" id="UP000231451"/>
    </source>
</evidence>
<organism evidence="6 7">
    <name type="scientific">Bifidobacterium simiarum</name>
    <dbReference type="NCBI Taxonomy" id="2045441"/>
    <lineage>
        <taxon>Bacteria</taxon>
        <taxon>Bacillati</taxon>
        <taxon>Actinomycetota</taxon>
        <taxon>Actinomycetes</taxon>
        <taxon>Bifidobacteriales</taxon>
        <taxon>Bifidobacteriaceae</taxon>
        <taxon>Bifidobacterium</taxon>
    </lineage>
</organism>
<comment type="caution">
    <text evidence="6">The sequence shown here is derived from an EMBL/GenBank/DDBJ whole genome shotgun (WGS) entry which is preliminary data.</text>
</comment>
<dbReference type="EMBL" id="PEBK01000010">
    <property type="protein sequence ID" value="PJM74595.1"/>
    <property type="molecule type" value="Genomic_DNA"/>
</dbReference>
<keyword evidence="1" id="KW-0805">Transcription regulation</keyword>
<evidence type="ECO:0000259" key="4">
    <source>
        <dbReference type="PROSITE" id="PS51077"/>
    </source>
</evidence>
<dbReference type="InterPro" id="IPR029016">
    <property type="entry name" value="GAF-like_dom_sf"/>
</dbReference>
<proteinExistence type="predicted"/>
<feature type="domain" description="IclR-ED" evidence="5">
    <location>
        <begin position="72"/>
        <end position="254"/>
    </location>
</feature>